<feature type="compositionally biased region" description="Basic and acidic residues" evidence="5">
    <location>
        <begin position="296"/>
        <end position="308"/>
    </location>
</feature>
<protein>
    <submittedName>
        <fullName evidence="8">Integrin beta-PS</fullName>
    </submittedName>
</protein>
<keyword evidence="8" id="KW-0401">Integrin</keyword>
<dbReference type="Proteomes" id="UP000440578">
    <property type="component" value="Unassembled WGS sequence"/>
</dbReference>
<feature type="signal peptide" evidence="6">
    <location>
        <begin position="1"/>
        <end position="23"/>
    </location>
</feature>
<evidence type="ECO:0000256" key="4">
    <source>
        <dbReference type="ARBA" id="ARBA00023180"/>
    </source>
</evidence>
<dbReference type="GO" id="GO:0007160">
    <property type="term" value="P:cell-matrix adhesion"/>
    <property type="evidence" value="ECO:0007669"/>
    <property type="project" value="TreeGrafter"/>
</dbReference>
<dbReference type="InterPro" id="IPR057073">
    <property type="entry name" value="EGF_integrin_2"/>
</dbReference>
<dbReference type="Gene3D" id="2.10.25.10">
    <property type="entry name" value="Laminin"/>
    <property type="match status" value="3"/>
</dbReference>
<dbReference type="GO" id="GO:0008305">
    <property type="term" value="C:integrin complex"/>
    <property type="evidence" value="ECO:0007669"/>
    <property type="project" value="TreeGrafter"/>
</dbReference>
<sequence>MTSHLRLVVLSTLLVLLPPGGCGMPQEATGAILCEPGLTCGDPDVFERELQPESAPLSEIKPVAVCPPDTSELTCRPAGNASAPLCGGRGSCECGRCRCQSGVSGALCDCDEEARCPVSGAGEMCGGARRGVCRCGACECLPGWQGVACGQRVCPQRVGPDHCKPASADADEPECSGRGQCECGECQCISHGFERYTGEFCHICPSCPAQCDDYSDCVRQRLFEPAGGAPSRFCQSLELKLDDELVPIAADEQVCTAPLGDGSCRFQFVLRHDIGALSVSLRANKEKLCFADAESEPEHGEVPHREVPIGDEEENEVEPRRESSTAEDGAGSAAGVAAPASFGVVMALYAATLIRLN</sequence>
<dbReference type="SUPFAM" id="SSF57196">
    <property type="entry name" value="EGF/Laminin"/>
    <property type="match status" value="1"/>
</dbReference>
<dbReference type="GO" id="GO:0033627">
    <property type="term" value="P:cell adhesion mediated by integrin"/>
    <property type="evidence" value="ECO:0007669"/>
    <property type="project" value="TreeGrafter"/>
</dbReference>
<keyword evidence="9" id="KW-1185">Reference proteome</keyword>
<feature type="domain" description="Integrin beta epidermal growth factor-like" evidence="7">
    <location>
        <begin position="168"/>
        <end position="202"/>
    </location>
</feature>
<evidence type="ECO:0000259" key="7">
    <source>
        <dbReference type="Pfam" id="PF23105"/>
    </source>
</evidence>
<keyword evidence="2" id="KW-0677">Repeat</keyword>
<dbReference type="EMBL" id="VIIS01000446">
    <property type="protein sequence ID" value="KAF0308972.1"/>
    <property type="molecule type" value="Genomic_DNA"/>
</dbReference>
<feature type="chain" id="PRO_5025565363" evidence="6">
    <location>
        <begin position="24"/>
        <end position="357"/>
    </location>
</feature>
<evidence type="ECO:0000256" key="3">
    <source>
        <dbReference type="ARBA" id="ARBA00023157"/>
    </source>
</evidence>
<gene>
    <name evidence="8" type="primary">mys_1</name>
    <name evidence="8" type="ORF">FJT64_019861</name>
</gene>
<dbReference type="GO" id="GO:0009986">
    <property type="term" value="C:cell surface"/>
    <property type="evidence" value="ECO:0007669"/>
    <property type="project" value="TreeGrafter"/>
</dbReference>
<proteinExistence type="predicted"/>
<dbReference type="Pfam" id="PF23105">
    <property type="entry name" value="EGF_integrin"/>
    <property type="match status" value="1"/>
</dbReference>
<organism evidence="8 9">
    <name type="scientific">Amphibalanus amphitrite</name>
    <name type="common">Striped barnacle</name>
    <name type="synonym">Balanus amphitrite</name>
    <dbReference type="NCBI Taxonomy" id="1232801"/>
    <lineage>
        <taxon>Eukaryota</taxon>
        <taxon>Metazoa</taxon>
        <taxon>Ecdysozoa</taxon>
        <taxon>Arthropoda</taxon>
        <taxon>Crustacea</taxon>
        <taxon>Multicrustacea</taxon>
        <taxon>Cirripedia</taxon>
        <taxon>Thoracica</taxon>
        <taxon>Thoracicalcarea</taxon>
        <taxon>Balanomorpha</taxon>
        <taxon>Balanoidea</taxon>
        <taxon>Balanidae</taxon>
        <taxon>Amphibalaninae</taxon>
        <taxon>Amphibalanus</taxon>
    </lineage>
</organism>
<dbReference type="AlphaFoldDB" id="A0A6A4X3U1"/>
<reference evidence="8 9" key="1">
    <citation type="submission" date="2019-07" db="EMBL/GenBank/DDBJ databases">
        <title>Draft genome assembly of a fouling barnacle, Amphibalanus amphitrite (Darwin, 1854): The first reference genome for Thecostraca.</title>
        <authorList>
            <person name="Kim W."/>
        </authorList>
    </citation>
    <scope>NUCLEOTIDE SEQUENCE [LARGE SCALE GENOMIC DNA]</scope>
    <source>
        <strain evidence="8">SNU_AA5</strain>
        <tissue evidence="8">Soma without cirri and trophi</tissue>
    </source>
</reference>
<evidence type="ECO:0000256" key="1">
    <source>
        <dbReference type="ARBA" id="ARBA00022729"/>
    </source>
</evidence>
<name>A0A6A4X3U1_AMPAM</name>
<evidence type="ECO:0000256" key="2">
    <source>
        <dbReference type="ARBA" id="ARBA00022737"/>
    </source>
</evidence>
<evidence type="ECO:0000313" key="9">
    <source>
        <dbReference type="Proteomes" id="UP000440578"/>
    </source>
</evidence>
<dbReference type="InterPro" id="IPR015812">
    <property type="entry name" value="Integrin_bsu"/>
</dbReference>
<comment type="caution">
    <text evidence="8">The sequence shown here is derived from an EMBL/GenBank/DDBJ whole genome shotgun (WGS) entry which is preliminary data.</text>
</comment>
<evidence type="ECO:0000313" key="8">
    <source>
        <dbReference type="EMBL" id="KAF0308972.1"/>
    </source>
</evidence>
<keyword evidence="1 6" id="KW-0732">Signal</keyword>
<dbReference type="GO" id="GO:0016477">
    <property type="term" value="P:cell migration"/>
    <property type="evidence" value="ECO:0007669"/>
    <property type="project" value="TreeGrafter"/>
</dbReference>
<dbReference type="PANTHER" id="PTHR10082">
    <property type="entry name" value="INTEGRIN BETA SUBUNIT"/>
    <property type="match status" value="1"/>
</dbReference>
<dbReference type="PANTHER" id="PTHR10082:SF60">
    <property type="entry name" value="INTEGRIN BETA-PS"/>
    <property type="match status" value="1"/>
</dbReference>
<dbReference type="GO" id="GO:0007229">
    <property type="term" value="P:integrin-mediated signaling pathway"/>
    <property type="evidence" value="ECO:0007669"/>
    <property type="project" value="UniProtKB-KW"/>
</dbReference>
<feature type="region of interest" description="Disordered" evidence="5">
    <location>
        <begin position="293"/>
        <end position="334"/>
    </location>
</feature>
<keyword evidence="3" id="KW-1015">Disulfide bond</keyword>
<accession>A0A6A4X3U1</accession>
<keyword evidence="4" id="KW-0325">Glycoprotein</keyword>
<evidence type="ECO:0000256" key="6">
    <source>
        <dbReference type="SAM" id="SignalP"/>
    </source>
</evidence>
<dbReference type="GO" id="GO:0098609">
    <property type="term" value="P:cell-cell adhesion"/>
    <property type="evidence" value="ECO:0007669"/>
    <property type="project" value="TreeGrafter"/>
</dbReference>
<dbReference type="InterPro" id="IPR057243">
    <property type="entry name" value="Integrin_I-EGF_CS"/>
</dbReference>
<dbReference type="GO" id="GO:0005178">
    <property type="term" value="F:integrin binding"/>
    <property type="evidence" value="ECO:0007669"/>
    <property type="project" value="TreeGrafter"/>
</dbReference>
<dbReference type="GO" id="GO:0005925">
    <property type="term" value="C:focal adhesion"/>
    <property type="evidence" value="ECO:0007669"/>
    <property type="project" value="TreeGrafter"/>
</dbReference>
<dbReference type="PROSITE" id="PS00243">
    <property type="entry name" value="I_EGF_1"/>
    <property type="match status" value="2"/>
</dbReference>
<evidence type="ECO:0000256" key="5">
    <source>
        <dbReference type="SAM" id="MobiDB-lite"/>
    </source>
</evidence>